<organism evidence="1 2">
    <name type="scientific">Cucumis melo var. makuwa</name>
    <name type="common">Oriental melon</name>
    <dbReference type="NCBI Taxonomy" id="1194695"/>
    <lineage>
        <taxon>Eukaryota</taxon>
        <taxon>Viridiplantae</taxon>
        <taxon>Streptophyta</taxon>
        <taxon>Embryophyta</taxon>
        <taxon>Tracheophyta</taxon>
        <taxon>Spermatophyta</taxon>
        <taxon>Magnoliopsida</taxon>
        <taxon>eudicotyledons</taxon>
        <taxon>Gunneridae</taxon>
        <taxon>Pentapetalae</taxon>
        <taxon>rosids</taxon>
        <taxon>fabids</taxon>
        <taxon>Cucurbitales</taxon>
        <taxon>Cucurbitaceae</taxon>
        <taxon>Benincaseae</taxon>
        <taxon>Cucumis</taxon>
    </lineage>
</organism>
<dbReference type="InterPro" id="IPR032567">
    <property type="entry name" value="RTL1-rel"/>
</dbReference>
<keyword evidence="1" id="KW-0378">Hydrolase</keyword>
<dbReference type="SUPFAM" id="SSF56672">
    <property type="entry name" value="DNA/RNA polymerases"/>
    <property type="match status" value="1"/>
</dbReference>
<dbReference type="PANTHER" id="PTHR15503:SF45">
    <property type="entry name" value="RNA-DIRECTED DNA POLYMERASE HOMOLOG"/>
    <property type="match status" value="1"/>
</dbReference>
<evidence type="ECO:0000313" key="2">
    <source>
        <dbReference type="Proteomes" id="UP000321947"/>
    </source>
</evidence>
<sequence>MMVEEYAQEFNMLSCFAPELVDTELAKAERTKAERAGTMVTGMDWLAANHASIDDSHKEVVFNPSAETDFKFKGAGLVVLPKVISSMKVQLVMRDYPDVFPKKLPGLPPYREIDFAIELEPGTIPIYRAPYRMTPTELKELKVQLQELLDKDHVVSKDGVFLWTLQRLKLLPVDLDLLQSVSYASMKGLGCVLMQQDKLVAYASRQLEES</sequence>
<dbReference type="EMBL" id="SSTD01003209">
    <property type="protein sequence ID" value="TYK26959.1"/>
    <property type="molecule type" value="Genomic_DNA"/>
</dbReference>
<dbReference type="Proteomes" id="UP000321947">
    <property type="component" value="Unassembled WGS sequence"/>
</dbReference>
<dbReference type="AlphaFoldDB" id="A0A5D3DU24"/>
<keyword evidence="1" id="KW-0645">Protease</keyword>
<evidence type="ECO:0000313" key="1">
    <source>
        <dbReference type="EMBL" id="TYK26959.1"/>
    </source>
</evidence>
<protein>
    <submittedName>
        <fullName evidence="1">Gag protease polyprotein</fullName>
    </submittedName>
</protein>
<dbReference type="GO" id="GO:0008233">
    <property type="term" value="F:peptidase activity"/>
    <property type="evidence" value="ECO:0007669"/>
    <property type="project" value="UniProtKB-KW"/>
</dbReference>
<name>A0A5D3DU24_CUCMM</name>
<dbReference type="Gene3D" id="3.10.10.10">
    <property type="entry name" value="HIV Type 1 Reverse Transcriptase, subunit A, domain 1"/>
    <property type="match status" value="1"/>
</dbReference>
<proteinExistence type="predicted"/>
<accession>A0A5D3DU24</accession>
<dbReference type="InterPro" id="IPR043502">
    <property type="entry name" value="DNA/RNA_pol_sf"/>
</dbReference>
<dbReference type="PANTHER" id="PTHR15503">
    <property type="entry name" value="LDOC1 RELATED"/>
    <property type="match status" value="1"/>
</dbReference>
<gene>
    <name evidence="1" type="ORF">E5676_scaffold322G00200</name>
</gene>
<comment type="caution">
    <text evidence="1">The sequence shown here is derived from an EMBL/GenBank/DDBJ whole genome shotgun (WGS) entry which is preliminary data.</text>
</comment>
<dbReference type="GO" id="GO:0006508">
    <property type="term" value="P:proteolysis"/>
    <property type="evidence" value="ECO:0007669"/>
    <property type="project" value="UniProtKB-KW"/>
</dbReference>
<reference evidence="1 2" key="1">
    <citation type="submission" date="2019-08" db="EMBL/GenBank/DDBJ databases">
        <title>Draft genome sequences of two oriental melons (Cucumis melo L. var makuwa).</title>
        <authorList>
            <person name="Kwon S.-Y."/>
        </authorList>
    </citation>
    <scope>NUCLEOTIDE SEQUENCE [LARGE SCALE GENOMIC DNA]</scope>
    <source>
        <strain evidence="2">cv. Chang Bougi</strain>
        <tissue evidence="1">Leaf</tissue>
    </source>
</reference>